<keyword evidence="6 15" id="KW-0436">Ligase</keyword>
<evidence type="ECO:0000256" key="11">
    <source>
        <dbReference type="ARBA" id="ARBA00022884"/>
    </source>
</evidence>
<dbReference type="Proteomes" id="UP000316925">
    <property type="component" value="Unassembled WGS sequence"/>
</dbReference>
<dbReference type="InterPro" id="IPR009061">
    <property type="entry name" value="DNA-bd_dom_put_sf"/>
</dbReference>
<feature type="domain" description="FDX-ACB" evidence="18">
    <location>
        <begin position="698"/>
        <end position="791"/>
    </location>
</feature>
<keyword evidence="8 15" id="KW-0547">Nucleotide-binding</keyword>
<keyword evidence="4 15" id="KW-0963">Cytoplasm</keyword>
<name>A0A523YKG4_UNCAE</name>
<comment type="caution">
    <text evidence="20">The sequence shown here is derived from an EMBL/GenBank/DDBJ whole genome shotgun (WGS) entry which is preliminary data.</text>
</comment>
<evidence type="ECO:0000256" key="16">
    <source>
        <dbReference type="PROSITE-ProRule" id="PRU00209"/>
    </source>
</evidence>
<dbReference type="NCBIfam" id="TIGR00472">
    <property type="entry name" value="pheT_bact"/>
    <property type="match status" value="1"/>
</dbReference>
<sequence>MYKSDQTGKIKMRVSYQYLKKIVDFTFSPEELGEQLTNLGLEVRLVEPFGKLEKIVVGRILSIEPHPNADRIKLVKVDVGGKVIPLVCGAPNIKPHLMVPVALEGAVLRGGIKVRKVKVRGVDSPGTICSEDELGLGKDQSGVMVLPSYLSSGINLSEALDLEDIVLDLEITSNRGDCLSMLGIAREIAALTHHPLHLPSYRIREGKVSSLEEVQIEIRDSDLCPYYSARLIKNVKVGPSPLWLWQKIVLSGAKPINNVVDITNYVLWEMGQPLHAFDYRLITDHRIMVRRAKNDEILITLDEIERELDEDMLVIADAAAPIALAGVMGGQDSQVTPATQDVLLEAAYFDPVGIQRTSRRIGLSTEASHRFEKTVDPSGVRKALDRAAFLLQAVAGGKIEGPIREAGSLPAKKRWTFLRPSRTRRILGSQISSGRMKQILENLQFDVEDKEKSWRIGIPSFRPDINREIDLIEEIARFYGYNRLRISFPPLGGEESREPLEELYRKKIREILKGLGFYEVIASGLSEESLFKKASFSLKEEIKIRNPLSTQGQILTSHLFPRLLAIVAHNLNQGIEELRIFELAPIFKKDHPFQETPFLAGLVSEKGFDFLSLKGIGETLLDGLDIKEVEYTPGDCPYLSPQQRAEVKKGETPIGRLGRLNQKIAENFQLSFPLYLFEYVFPYLLSSHSLEKRFKPLPKFPSIRRDLALVVKEEIPAERVKEKIIKAGGKWLEKTELFDIYRGGSIPPHYKSLAYSLTFRRSDRTLKDEEVDSIQQAIVKLLKEQLGASLRRE</sequence>
<reference evidence="20 21" key="1">
    <citation type="submission" date="2019-03" db="EMBL/GenBank/DDBJ databases">
        <title>Metabolic potential of uncultured bacteria and archaea associated with petroleum seepage in deep-sea sediments.</title>
        <authorList>
            <person name="Dong X."/>
            <person name="Hubert C."/>
        </authorList>
    </citation>
    <scope>NUCLEOTIDE SEQUENCE [LARGE SCALE GENOMIC DNA]</scope>
    <source>
        <strain evidence="20">E29_bin28</strain>
    </source>
</reference>
<dbReference type="Gene3D" id="3.50.40.10">
    <property type="entry name" value="Phenylalanyl-trna Synthetase, Chain B, domain 3"/>
    <property type="match status" value="1"/>
</dbReference>
<dbReference type="GO" id="GO:0009328">
    <property type="term" value="C:phenylalanine-tRNA ligase complex"/>
    <property type="evidence" value="ECO:0007669"/>
    <property type="project" value="TreeGrafter"/>
</dbReference>
<evidence type="ECO:0000313" key="21">
    <source>
        <dbReference type="Proteomes" id="UP000316925"/>
    </source>
</evidence>
<comment type="cofactor">
    <cofactor evidence="15">
        <name>Mg(2+)</name>
        <dbReference type="ChEBI" id="CHEBI:18420"/>
    </cofactor>
    <text evidence="15">Binds 2 magnesium ions per tetramer.</text>
</comment>
<evidence type="ECO:0000256" key="13">
    <source>
        <dbReference type="ARBA" id="ARBA00023146"/>
    </source>
</evidence>
<dbReference type="GO" id="GO:0006432">
    <property type="term" value="P:phenylalanyl-tRNA aminoacylation"/>
    <property type="evidence" value="ECO:0007669"/>
    <property type="project" value="UniProtKB-UniRule"/>
</dbReference>
<dbReference type="FunFam" id="3.30.70.380:FF:000001">
    <property type="entry name" value="Phenylalanine--tRNA ligase beta subunit"/>
    <property type="match status" value="1"/>
</dbReference>
<dbReference type="SMART" id="SM00896">
    <property type="entry name" value="FDX-ACB"/>
    <property type="match status" value="1"/>
</dbReference>
<dbReference type="FunFam" id="3.50.40.10:FF:000001">
    <property type="entry name" value="Phenylalanine--tRNA ligase beta subunit"/>
    <property type="match status" value="1"/>
</dbReference>
<dbReference type="EC" id="6.1.1.20" evidence="15"/>
<keyword evidence="10 15" id="KW-0460">Magnesium</keyword>
<dbReference type="SMART" id="SM00874">
    <property type="entry name" value="B5"/>
    <property type="match status" value="1"/>
</dbReference>
<keyword evidence="5 16" id="KW-0820">tRNA-binding</keyword>
<evidence type="ECO:0000259" key="18">
    <source>
        <dbReference type="PROSITE" id="PS51447"/>
    </source>
</evidence>
<dbReference type="CDD" id="cd02796">
    <property type="entry name" value="tRNA_bind_bactPheRS"/>
    <property type="match status" value="1"/>
</dbReference>
<comment type="catalytic activity">
    <reaction evidence="14 15">
        <text>tRNA(Phe) + L-phenylalanine + ATP = L-phenylalanyl-tRNA(Phe) + AMP + diphosphate + H(+)</text>
        <dbReference type="Rhea" id="RHEA:19413"/>
        <dbReference type="Rhea" id="RHEA-COMP:9668"/>
        <dbReference type="Rhea" id="RHEA-COMP:9699"/>
        <dbReference type="ChEBI" id="CHEBI:15378"/>
        <dbReference type="ChEBI" id="CHEBI:30616"/>
        <dbReference type="ChEBI" id="CHEBI:33019"/>
        <dbReference type="ChEBI" id="CHEBI:58095"/>
        <dbReference type="ChEBI" id="CHEBI:78442"/>
        <dbReference type="ChEBI" id="CHEBI:78531"/>
        <dbReference type="ChEBI" id="CHEBI:456215"/>
        <dbReference type="EC" id="6.1.1.20"/>
    </reaction>
</comment>
<accession>A0A523YKG4</accession>
<dbReference type="PROSITE" id="PS51447">
    <property type="entry name" value="FDX_ACB"/>
    <property type="match status" value="1"/>
</dbReference>
<proteinExistence type="inferred from homology"/>
<organism evidence="20 21">
    <name type="scientific">Aerophobetes bacterium</name>
    <dbReference type="NCBI Taxonomy" id="2030807"/>
    <lineage>
        <taxon>Bacteria</taxon>
        <taxon>Candidatus Aerophobota</taxon>
    </lineage>
</organism>
<dbReference type="GO" id="GO:0005524">
    <property type="term" value="F:ATP binding"/>
    <property type="evidence" value="ECO:0007669"/>
    <property type="project" value="UniProtKB-UniRule"/>
</dbReference>
<evidence type="ECO:0000259" key="17">
    <source>
        <dbReference type="PROSITE" id="PS50886"/>
    </source>
</evidence>
<dbReference type="SMART" id="SM00873">
    <property type="entry name" value="B3_4"/>
    <property type="match status" value="1"/>
</dbReference>
<dbReference type="InterPro" id="IPR045864">
    <property type="entry name" value="aa-tRNA-synth_II/BPL/LPL"/>
</dbReference>
<feature type="domain" description="B5" evidence="19">
    <location>
        <begin position="411"/>
        <end position="486"/>
    </location>
</feature>
<dbReference type="InterPro" id="IPR005121">
    <property type="entry name" value="Fdx_antiC-bd"/>
</dbReference>
<gene>
    <name evidence="15" type="primary">pheT</name>
    <name evidence="20" type="ORF">E3J33_04425</name>
</gene>
<dbReference type="Gene3D" id="3.30.930.10">
    <property type="entry name" value="Bira Bifunctional Protein, Domain 2"/>
    <property type="match status" value="1"/>
</dbReference>
<evidence type="ECO:0000259" key="19">
    <source>
        <dbReference type="PROSITE" id="PS51483"/>
    </source>
</evidence>
<feature type="binding site" evidence="15">
    <location>
        <position position="474"/>
    </location>
    <ligand>
        <name>Mg(2+)</name>
        <dbReference type="ChEBI" id="CHEBI:18420"/>
        <note>shared with alpha subunit</note>
    </ligand>
</feature>
<evidence type="ECO:0000256" key="4">
    <source>
        <dbReference type="ARBA" id="ARBA00022490"/>
    </source>
</evidence>
<dbReference type="SUPFAM" id="SSF55681">
    <property type="entry name" value="Class II aaRS and biotin synthetases"/>
    <property type="match status" value="1"/>
</dbReference>
<keyword evidence="9 15" id="KW-0067">ATP-binding</keyword>
<dbReference type="Gene3D" id="2.40.50.140">
    <property type="entry name" value="Nucleic acid-binding proteins"/>
    <property type="match status" value="1"/>
</dbReference>
<dbReference type="InterPro" id="IPR012340">
    <property type="entry name" value="NA-bd_OB-fold"/>
</dbReference>
<feature type="binding site" evidence="15">
    <location>
        <position position="470"/>
    </location>
    <ligand>
        <name>Mg(2+)</name>
        <dbReference type="ChEBI" id="CHEBI:18420"/>
        <note>shared with alpha subunit</note>
    </ligand>
</feature>
<dbReference type="SUPFAM" id="SSF54991">
    <property type="entry name" value="Anticodon-binding domain of PheRS"/>
    <property type="match status" value="1"/>
</dbReference>
<dbReference type="InterPro" id="IPR004532">
    <property type="entry name" value="Phe-tRNA-ligase_IIc_bsu_bact"/>
</dbReference>
<dbReference type="InterPro" id="IPR002547">
    <property type="entry name" value="tRNA-bd_dom"/>
</dbReference>
<dbReference type="EMBL" id="SOIJ01000251">
    <property type="protein sequence ID" value="TET92073.1"/>
    <property type="molecule type" value="Genomic_DNA"/>
</dbReference>
<evidence type="ECO:0000256" key="2">
    <source>
        <dbReference type="ARBA" id="ARBA00008653"/>
    </source>
</evidence>
<dbReference type="Pfam" id="PF01588">
    <property type="entry name" value="tRNA_bind"/>
    <property type="match status" value="1"/>
</dbReference>
<dbReference type="PANTHER" id="PTHR10947">
    <property type="entry name" value="PHENYLALANYL-TRNA SYNTHETASE BETA CHAIN AND LEUCINE-RICH REPEAT-CONTAINING PROTEIN 47"/>
    <property type="match status" value="1"/>
</dbReference>
<evidence type="ECO:0000256" key="15">
    <source>
        <dbReference type="HAMAP-Rule" id="MF_00283"/>
    </source>
</evidence>
<dbReference type="InterPro" id="IPR041616">
    <property type="entry name" value="PheRS_beta_core"/>
</dbReference>
<dbReference type="HAMAP" id="MF_00283">
    <property type="entry name" value="Phe_tRNA_synth_beta1"/>
    <property type="match status" value="1"/>
</dbReference>
<dbReference type="Pfam" id="PF03483">
    <property type="entry name" value="B3_4"/>
    <property type="match status" value="1"/>
</dbReference>
<dbReference type="SUPFAM" id="SSF50249">
    <property type="entry name" value="Nucleic acid-binding proteins"/>
    <property type="match status" value="1"/>
</dbReference>
<evidence type="ECO:0000256" key="5">
    <source>
        <dbReference type="ARBA" id="ARBA00022555"/>
    </source>
</evidence>
<evidence type="ECO:0000256" key="14">
    <source>
        <dbReference type="ARBA" id="ARBA00049255"/>
    </source>
</evidence>
<dbReference type="SUPFAM" id="SSF56037">
    <property type="entry name" value="PheT/TilS domain"/>
    <property type="match status" value="1"/>
</dbReference>
<evidence type="ECO:0000256" key="1">
    <source>
        <dbReference type="ARBA" id="ARBA00004496"/>
    </source>
</evidence>
<comment type="subcellular location">
    <subcellularLocation>
        <location evidence="1 15">Cytoplasm</location>
    </subcellularLocation>
</comment>
<evidence type="ECO:0000256" key="6">
    <source>
        <dbReference type="ARBA" id="ARBA00022598"/>
    </source>
</evidence>
<keyword evidence="11 16" id="KW-0694">RNA-binding</keyword>
<dbReference type="InterPro" id="IPR033714">
    <property type="entry name" value="tRNA_bind_bactPheRS"/>
</dbReference>
<dbReference type="InterPro" id="IPR045060">
    <property type="entry name" value="Phe-tRNA-ligase_IIc_bsu"/>
</dbReference>
<dbReference type="PROSITE" id="PS51483">
    <property type="entry name" value="B5"/>
    <property type="match status" value="1"/>
</dbReference>
<dbReference type="SUPFAM" id="SSF46955">
    <property type="entry name" value="Putative DNA-binding domain"/>
    <property type="match status" value="1"/>
</dbReference>
<dbReference type="GO" id="GO:0000287">
    <property type="term" value="F:magnesium ion binding"/>
    <property type="evidence" value="ECO:0007669"/>
    <property type="project" value="UniProtKB-UniRule"/>
</dbReference>
<dbReference type="Pfam" id="PF03484">
    <property type="entry name" value="B5"/>
    <property type="match status" value="1"/>
</dbReference>
<evidence type="ECO:0000256" key="8">
    <source>
        <dbReference type="ARBA" id="ARBA00022741"/>
    </source>
</evidence>
<feature type="domain" description="TRNA-binding" evidence="17">
    <location>
        <begin position="49"/>
        <end position="157"/>
    </location>
</feature>
<evidence type="ECO:0000313" key="20">
    <source>
        <dbReference type="EMBL" id="TET92073.1"/>
    </source>
</evidence>
<dbReference type="InterPro" id="IPR005147">
    <property type="entry name" value="tRNA_synthase_B5-dom"/>
</dbReference>
<feature type="binding site" evidence="15">
    <location>
        <position position="464"/>
    </location>
    <ligand>
        <name>Mg(2+)</name>
        <dbReference type="ChEBI" id="CHEBI:18420"/>
        <note>shared with alpha subunit</note>
    </ligand>
</feature>
<evidence type="ECO:0000256" key="10">
    <source>
        <dbReference type="ARBA" id="ARBA00022842"/>
    </source>
</evidence>
<feature type="binding site" evidence="15">
    <location>
        <position position="473"/>
    </location>
    <ligand>
        <name>Mg(2+)</name>
        <dbReference type="ChEBI" id="CHEBI:18420"/>
        <note>shared with alpha subunit</note>
    </ligand>
</feature>
<dbReference type="PROSITE" id="PS50886">
    <property type="entry name" value="TRBD"/>
    <property type="match status" value="1"/>
</dbReference>
<dbReference type="Pfam" id="PF03147">
    <property type="entry name" value="FDX-ACB"/>
    <property type="match status" value="1"/>
</dbReference>
<evidence type="ECO:0000256" key="12">
    <source>
        <dbReference type="ARBA" id="ARBA00022917"/>
    </source>
</evidence>
<dbReference type="GO" id="GO:0000049">
    <property type="term" value="F:tRNA binding"/>
    <property type="evidence" value="ECO:0007669"/>
    <property type="project" value="UniProtKB-UniRule"/>
</dbReference>
<dbReference type="AlphaFoldDB" id="A0A523YKG4"/>
<dbReference type="PANTHER" id="PTHR10947:SF0">
    <property type="entry name" value="PHENYLALANINE--TRNA LIGASE BETA SUBUNIT"/>
    <property type="match status" value="1"/>
</dbReference>
<dbReference type="InterPro" id="IPR036690">
    <property type="entry name" value="Fdx_antiC-bd_sf"/>
</dbReference>
<keyword evidence="13 15" id="KW-0030">Aminoacyl-tRNA synthetase</keyword>
<comment type="similarity">
    <text evidence="2 15">Belongs to the phenylalanyl-tRNA synthetase beta subunit family. Type 1 subfamily.</text>
</comment>
<keyword evidence="7 15" id="KW-0479">Metal-binding</keyword>
<dbReference type="Gene3D" id="3.30.70.380">
    <property type="entry name" value="Ferrodoxin-fold anticodon-binding domain"/>
    <property type="match status" value="1"/>
</dbReference>
<evidence type="ECO:0000256" key="3">
    <source>
        <dbReference type="ARBA" id="ARBA00011209"/>
    </source>
</evidence>
<dbReference type="InterPro" id="IPR020825">
    <property type="entry name" value="Phe-tRNA_synthase-like_B3/B4"/>
</dbReference>
<evidence type="ECO:0000256" key="9">
    <source>
        <dbReference type="ARBA" id="ARBA00022840"/>
    </source>
</evidence>
<dbReference type="Pfam" id="PF17759">
    <property type="entry name" value="tRNA_synthFbeta"/>
    <property type="match status" value="1"/>
</dbReference>
<dbReference type="GO" id="GO:0004826">
    <property type="term" value="F:phenylalanine-tRNA ligase activity"/>
    <property type="evidence" value="ECO:0007669"/>
    <property type="project" value="UniProtKB-UniRule"/>
</dbReference>
<evidence type="ECO:0000256" key="7">
    <source>
        <dbReference type="ARBA" id="ARBA00022723"/>
    </source>
</evidence>
<dbReference type="Gene3D" id="3.30.56.10">
    <property type="match status" value="2"/>
</dbReference>
<dbReference type="InterPro" id="IPR005146">
    <property type="entry name" value="B3/B4_tRNA-bd"/>
</dbReference>
<keyword evidence="12 15" id="KW-0648">Protein biosynthesis</keyword>
<comment type="subunit">
    <text evidence="3 15">Tetramer of two alpha and two beta subunits.</text>
</comment>
<protein>
    <recommendedName>
        <fullName evidence="15">Phenylalanine--tRNA ligase beta subunit</fullName>
        <ecNumber evidence="15">6.1.1.20</ecNumber>
    </recommendedName>
    <alternativeName>
        <fullName evidence="15">Phenylalanyl-tRNA synthetase beta subunit</fullName>
        <shortName evidence="15">PheRS</shortName>
    </alternativeName>
</protein>